<proteinExistence type="predicted"/>
<keyword evidence="2" id="KW-0349">Heme</keyword>
<dbReference type="GO" id="GO:0006979">
    <property type="term" value="P:response to oxidative stress"/>
    <property type="evidence" value="ECO:0007669"/>
    <property type="project" value="InterPro"/>
</dbReference>
<reference evidence="4" key="2">
    <citation type="submission" date="2020-06" db="EMBL/GenBank/DDBJ databases">
        <authorList>
            <person name="Sheffer M."/>
        </authorList>
    </citation>
    <scope>NUCLEOTIDE SEQUENCE</scope>
</reference>
<dbReference type="PROSITE" id="PS50292">
    <property type="entry name" value="PEROXIDASE_3"/>
    <property type="match status" value="1"/>
</dbReference>
<dbReference type="GO" id="GO:0046872">
    <property type="term" value="F:metal ion binding"/>
    <property type="evidence" value="ECO:0007669"/>
    <property type="project" value="UniProtKB-KW"/>
</dbReference>
<keyword evidence="5" id="KW-1185">Reference proteome</keyword>
<accession>A0A8T0EIJ7</accession>
<evidence type="ECO:0000256" key="2">
    <source>
        <dbReference type="PIRSR" id="PIRSR619791-2"/>
    </source>
</evidence>
<protein>
    <submittedName>
        <fullName evidence="4">Chorion peroxidase like protein</fullName>
    </submittedName>
</protein>
<dbReference type="Gene3D" id="1.10.640.10">
    <property type="entry name" value="Haem peroxidase domain superfamily, animal type"/>
    <property type="match status" value="1"/>
</dbReference>
<organism evidence="4 5">
    <name type="scientific">Argiope bruennichi</name>
    <name type="common">Wasp spider</name>
    <name type="synonym">Aranea bruennichi</name>
    <dbReference type="NCBI Taxonomy" id="94029"/>
    <lineage>
        <taxon>Eukaryota</taxon>
        <taxon>Metazoa</taxon>
        <taxon>Ecdysozoa</taxon>
        <taxon>Arthropoda</taxon>
        <taxon>Chelicerata</taxon>
        <taxon>Arachnida</taxon>
        <taxon>Araneae</taxon>
        <taxon>Araneomorphae</taxon>
        <taxon>Entelegynae</taxon>
        <taxon>Araneoidea</taxon>
        <taxon>Araneidae</taxon>
        <taxon>Argiope</taxon>
    </lineage>
</organism>
<dbReference type="Pfam" id="PF03098">
    <property type="entry name" value="An_peroxidase"/>
    <property type="match status" value="1"/>
</dbReference>
<keyword evidence="1 4" id="KW-0575">Peroxidase</keyword>
<keyword evidence="1 4" id="KW-0560">Oxidoreductase</keyword>
<gene>
    <name evidence="4" type="ORF">HNY73_018909</name>
</gene>
<reference evidence="4" key="1">
    <citation type="journal article" date="2020" name="bioRxiv">
        <title>Chromosome-level reference genome of the European wasp spider Argiope bruennichi: a resource for studies on range expansion and evolutionary adaptation.</title>
        <authorList>
            <person name="Sheffer M.M."/>
            <person name="Hoppe A."/>
            <person name="Krehenwinkel H."/>
            <person name="Uhl G."/>
            <person name="Kuss A.W."/>
            <person name="Jensen L."/>
            <person name="Jensen C."/>
            <person name="Gillespie R.G."/>
            <person name="Hoff K.J."/>
            <person name="Prost S."/>
        </authorList>
    </citation>
    <scope>NUCLEOTIDE SEQUENCE</scope>
</reference>
<keyword evidence="2" id="KW-0408">Iron</keyword>
<dbReference type="InterPro" id="IPR037120">
    <property type="entry name" value="Haem_peroxidase_sf_animal"/>
</dbReference>
<name>A0A8T0EIJ7_ARGBR</name>
<dbReference type="InterPro" id="IPR019791">
    <property type="entry name" value="Haem_peroxidase_animal"/>
</dbReference>
<dbReference type="GO" id="GO:0004601">
    <property type="term" value="F:peroxidase activity"/>
    <property type="evidence" value="ECO:0007669"/>
    <property type="project" value="UniProtKB-KW"/>
</dbReference>
<sequence length="559" mass="63040">MLKLLRLCIFTIYVKVAISQDYGFYQSPTNLGSGINFYGRRPDASTLKIPEVLIFDPGDCSGDFNTGGSSFFNDPGICCEGAEPIQCNYSFPYRKYDGSCNNPYIPRLGMAEMCFLRLTPAYYEGKGGIRKSVTGDPLPQPRNISLNILKNSRQPTREVTYLFTAHGQIIAHDLSRTVTPSTECCAPENARKAECLPISIRPDDPFYSQFNVTCNVFQRSVQCRLCKTVHRTQKNDVTATLDANIVYDINEEQTKRLRTNDGTGKLRSTCIKKGYLLPAGKDKRDPFCPIGQDSNCFLAGDPRVNMHASLTSLQTILMREHNRLATKLREINPHWGEEKLFQEARKILIAEHQCITYKEYLPILLGSRIVEVFDLTVKNGARGTTYYPQILLATFQEFSGAAFRLHSMVPPYIGLSNYRFKDTYSNPSMVRQGCILNITASSYQVLSEKYDHFMAIDLSDYLLQQSGMLYGHDLSANDIQRGRDHGLAPYVEVVKFCSGGTIIISSFEDLYKRSLMPRGNIMLLKSIYSNPDVSCKEIPKIDLTPWKESITMEDVSTSC</sequence>
<keyword evidence="2" id="KW-0479">Metal-binding</keyword>
<dbReference type="SUPFAM" id="SSF48113">
    <property type="entry name" value="Heme-dependent peroxidases"/>
    <property type="match status" value="1"/>
</dbReference>
<evidence type="ECO:0000313" key="4">
    <source>
        <dbReference type="EMBL" id="KAF8771494.1"/>
    </source>
</evidence>
<dbReference type="InterPro" id="IPR010255">
    <property type="entry name" value="Haem_peroxidase_sf"/>
</dbReference>
<evidence type="ECO:0000256" key="1">
    <source>
        <dbReference type="ARBA" id="ARBA00022559"/>
    </source>
</evidence>
<dbReference type="EMBL" id="JABXBU010002228">
    <property type="protein sequence ID" value="KAF8771494.1"/>
    <property type="molecule type" value="Genomic_DNA"/>
</dbReference>
<evidence type="ECO:0000313" key="5">
    <source>
        <dbReference type="Proteomes" id="UP000807504"/>
    </source>
</evidence>
<feature type="binding site" description="axial binding residue" evidence="2">
    <location>
        <position position="406"/>
    </location>
    <ligand>
        <name>heme b</name>
        <dbReference type="ChEBI" id="CHEBI:60344"/>
    </ligand>
    <ligandPart>
        <name>Fe</name>
        <dbReference type="ChEBI" id="CHEBI:18248"/>
    </ligandPart>
</feature>
<dbReference type="GO" id="GO:0020037">
    <property type="term" value="F:heme binding"/>
    <property type="evidence" value="ECO:0007669"/>
    <property type="project" value="InterPro"/>
</dbReference>
<dbReference type="AlphaFoldDB" id="A0A8T0EIJ7"/>
<feature type="signal peptide" evidence="3">
    <location>
        <begin position="1"/>
        <end position="19"/>
    </location>
</feature>
<feature type="chain" id="PRO_5035749677" evidence="3">
    <location>
        <begin position="20"/>
        <end position="559"/>
    </location>
</feature>
<dbReference type="PANTHER" id="PTHR11475:SF143">
    <property type="entry name" value="PUTATIVE-RELATED"/>
    <property type="match status" value="1"/>
</dbReference>
<dbReference type="PRINTS" id="PR00457">
    <property type="entry name" value="ANPEROXIDASE"/>
</dbReference>
<keyword evidence="3" id="KW-0732">Signal</keyword>
<dbReference type="PANTHER" id="PTHR11475">
    <property type="entry name" value="OXIDASE/PEROXIDASE"/>
    <property type="match status" value="1"/>
</dbReference>
<dbReference type="Proteomes" id="UP000807504">
    <property type="component" value="Unassembled WGS sequence"/>
</dbReference>
<evidence type="ECO:0000256" key="3">
    <source>
        <dbReference type="SAM" id="SignalP"/>
    </source>
</evidence>
<comment type="caution">
    <text evidence="4">The sequence shown here is derived from an EMBL/GenBank/DDBJ whole genome shotgun (WGS) entry which is preliminary data.</text>
</comment>